<dbReference type="PANTHER" id="PTHR45953:SF1">
    <property type="entry name" value="IDURONATE 2-SULFATASE"/>
    <property type="match status" value="1"/>
</dbReference>
<protein>
    <submittedName>
        <fullName evidence="4">Arylsulfatase A-like enzyme</fullName>
    </submittedName>
</protein>
<dbReference type="EMBL" id="JACHFM010000001">
    <property type="protein sequence ID" value="MBB5220563.1"/>
    <property type="molecule type" value="Genomic_DNA"/>
</dbReference>
<dbReference type="InterPro" id="IPR000917">
    <property type="entry name" value="Sulfatase_N"/>
</dbReference>
<organism evidence="4 5">
    <name type="scientific">Amaricoccus macauensis</name>
    <dbReference type="NCBI Taxonomy" id="57001"/>
    <lineage>
        <taxon>Bacteria</taxon>
        <taxon>Pseudomonadati</taxon>
        <taxon>Pseudomonadota</taxon>
        <taxon>Alphaproteobacteria</taxon>
        <taxon>Rhodobacterales</taxon>
        <taxon>Paracoccaceae</taxon>
        <taxon>Amaricoccus</taxon>
    </lineage>
</organism>
<dbReference type="SUPFAM" id="SSF53649">
    <property type="entry name" value="Alkaline phosphatase-like"/>
    <property type="match status" value="1"/>
</dbReference>
<gene>
    <name evidence="4" type="ORF">HNP73_000484</name>
</gene>
<dbReference type="RefSeq" id="WP_184146750.1">
    <property type="nucleotide sequence ID" value="NZ_JACHFM010000001.1"/>
</dbReference>
<dbReference type="GO" id="GO:0046872">
    <property type="term" value="F:metal ion binding"/>
    <property type="evidence" value="ECO:0007669"/>
    <property type="project" value="UniProtKB-KW"/>
</dbReference>
<evidence type="ECO:0000313" key="4">
    <source>
        <dbReference type="EMBL" id="MBB5220563.1"/>
    </source>
</evidence>
<dbReference type="InterPro" id="IPR017850">
    <property type="entry name" value="Alkaline_phosphatase_core_sf"/>
</dbReference>
<dbReference type="Proteomes" id="UP000549457">
    <property type="component" value="Unassembled WGS sequence"/>
</dbReference>
<reference evidence="4 5" key="1">
    <citation type="submission" date="2020-08" db="EMBL/GenBank/DDBJ databases">
        <title>Genomic Encyclopedia of Type Strains, Phase IV (KMG-IV): sequencing the most valuable type-strain genomes for metagenomic binning, comparative biology and taxonomic classification.</title>
        <authorList>
            <person name="Goeker M."/>
        </authorList>
    </citation>
    <scope>NUCLEOTIDE SEQUENCE [LARGE SCALE GENOMIC DNA]</scope>
    <source>
        <strain evidence="4 5">DSM 101730</strain>
    </source>
</reference>
<evidence type="ECO:0000256" key="1">
    <source>
        <dbReference type="ARBA" id="ARBA00022723"/>
    </source>
</evidence>
<comment type="caution">
    <text evidence="4">The sequence shown here is derived from an EMBL/GenBank/DDBJ whole genome shotgun (WGS) entry which is preliminary data.</text>
</comment>
<keyword evidence="1" id="KW-0479">Metal-binding</keyword>
<dbReference type="Pfam" id="PF00884">
    <property type="entry name" value="Sulfatase"/>
    <property type="match status" value="1"/>
</dbReference>
<dbReference type="AlphaFoldDB" id="A0A840SM91"/>
<accession>A0A840SM91</accession>
<dbReference type="Gene3D" id="3.40.720.10">
    <property type="entry name" value="Alkaline Phosphatase, subunit A"/>
    <property type="match status" value="1"/>
</dbReference>
<sequence>MKAVFLLFDSVNRLMLEPYGGDLLDTPNFRRLAQRSVTFDTHYIGSMPCMPARRDMQTGHLSFLHRSWGPMEPFDNAFPELLKTAGAYSHLITDHYHYWEDGGATYHTRYNSYEFIRGQESDPWQVLLDAPLEEIRAKYHPSQNDPNTKQNPYHYMINREFIREEEDFPSVQCFDRAFRFLDANRGADNWLLQVETFDPHEPFFAPERQREKFPTDYEGPILDWPRYERVTEPQAEIDEMRANYFASLSHCDELLGKMLDYFDAHDLWKDTALILTTDHGFLLGEHDWWAKNRMPLYEEISHIPLFVHHPDYVSQAGTRRQALTQTIDLMPTLCELFGATVPPEVRGRSILPLLAKDEEQHDAVIFGYWGGGINITDGRYTWFCYPRHMKNQELYQYTVMPSHMTKLFTVEEMQSASLVPPFDWTKGVPLLRIAHASKSGQRTHSYHFPEAMEDTTTALYDLLTDPGQETPIRDEGVEARLRAALFRIMAENDAPAEVVRRMEESLGVPV</sequence>
<keyword evidence="5" id="KW-1185">Reference proteome</keyword>
<dbReference type="GO" id="GO:0005737">
    <property type="term" value="C:cytoplasm"/>
    <property type="evidence" value="ECO:0007669"/>
    <property type="project" value="TreeGrafter"/>
</dbReference>
<evidence type="ECO:0000259" key="3">
    <source>
        <dbReference type="Pfam" id="PF00884"/>
    </source>
</evidence>
<evidence type="ECO:0000313" key="5">
    <source>
        <dbReference type="Proteomes" id="UP000549457"/>
    </source>
</evidence>
<dbReference type="PANTHER" id="PTHR45953">
    <property type="entry name" value="IDURONATE 2-SULFATASE"/>
    <property type="match status" value="1"/>
</dbReference>
<proteinExistence type="predicted"/>
<name>A0A840SM91_9RHOB</name>
<dbReference type="GO" id="GO:0008484">
    <property type="term" value="F:sulfuric ester hydrolase activity"/>
    <property type="evidence" value="ECO:0007669"/>
    <property type="project" value="TreeGrafter"/>
</dbReference>
<feature type="domain" description="Sulfatase N-terminal" evidence="3">
    <location>
        <begin position="4"/>
        <end position="339"/>
    </location>
</feature>
<dbReference type="CDD" id="cd16148">
    <property type="entry name" value="sulfatase_like"/>
    <property type="match status" value="1"/>
</dbReference>
<keyword evidence="2" id="KW-0378">Hydrolase</keyword>
<evidence type="ECO:0000256" key="2">
    <source>
        <dbReference type="ARBA" id="ARBA00022801"/>
    </source>
</evidence>